<sequence length="133" mass="13825">MSIEFTNPDGLPEIDLYRQVSIATGSRIVHIAGQVSWGAGEVGESDLASQIEDSYAHVATALAGAGGSVDDIVDLTMFVVDWAPARMSEVVDGLDRAAGRLGRRPVPPATLIGVAALAAPEYLVELKAVAVLP</sequence>
<reference evidence="1 2" key="1">
    <citation type="submission" date="2018-09" db="EMBL/GenBank/DDBJ databases">
        <title>Genome sequencing of Nocardioides immobilis CCTCC AB 2017083 for comparison to Nocardioides silvaticus.</title>
        <authorList>
            <person name="Li C."/>
            <person name="Wang G."/>
        </authorList>
    </citation>
    <scope>NUCLEOTIDE SEQUENCE [LARGE SCALE GENOMIC DNA]</scope>
    <source>
        <strain evidence="1 2">CCTCC AB 2017083</strain>
    </source>
</reference>
<proteinExistence type="predicted"/>
<evidence type="ECO:0000313" key="1">
    <source>
        <dbReference type="EMBL" id="RHW25937.1"/>
    </source>
</evidence>
<dbReference type="Gene3D" id="3.30.1330.40">
    <property type="entry name" value="RutC-like"/>
    <property type="match status" value="1"/>
</dbReference>
<gene>
    <name evidence="1" type="ORF">D0Z08_16510</name>
</gene>
<dbReference type="Pfam" id="PF01042">
    <property type="entry name" value="Ribonuc_L-PSP"/>
    <property type="match status" value="1"/>
</dbReference>
<dbReference type="PANTHER" id="PTHR43857">
    <property type="entry name" value="BLR7761 PROTEIN"/>
    <property type="match status" value="1"/>
</dbReference>
<dbReference type="SUPFAM" id="SSF55298">
    <property type="entry name" value="YjgF-like"/>
    <property type="match status" value="1"/>
</dbReference>
<dbReference type="PANTHER" id="PTHR43857:SF1">
    <property type="entry name" value="YJGH FAMILY PROTEIN"/>
    <property type="match status" value="1"/>
</dbReference>
<dbReference type="InterPro" id="IPR006175">
    <property type="entry name" value="YjgF/YER057c/UK114"/>
</dbReference>
<dbReference type="RefSeq" id="WP_118926348.1">
    <property type="nucleotide sequence ID" value="NZ_QXGH01000020.1"/>
</dbReference>
<name>A0A417Y027_9ACTN</name>
<dbReference type="CDD" id="cd00448">
    <property type="entry name" value="YjgF_YER057c_UK114_family"/>
    <property type="match status" value="1"/>
</dbReference>
<dbReference type="AlphaFoldDB" id="A0A417Y027"/>
<dbReference type="InterPro" id="IPR035959">
    <property type="entry name" value="RutC-like_sf"/>
</dbReference>
<evidence type="ECO:0000313" key="2">
    <source>
        <dbReference type="Proteomes" id="UP000283644"/>
    </source>
</evidence>
<organism evidence="1 2">
    <name type="scientific">Nocardioides immobilis</name>
    <dbReference type="NCBI Taxonomy" id="2049295"/>
    <lineage>
        <taxon>Bacteria</taxon>
        <taxon>Bacillati</taxon>
        <taxon>Actinomycetota</taxon>
        <taxon>Actinomycetes</taxon>
        <taxon>Propionibacteriales</taxon>
        <taxon>Nocardioidaceae</taxon>
        <taxon>Nocardioides</taxon>
    </lineage>
</organism>
<comment type="caution">
    <text evidence="1">The sequence shown here is derived from an EMBL/GenBank/DDBJ whole genome shotgun (WGS) entry which is preliminary data.</text>
</comment>
<accession>A0A417Y027</accession>
<protein>
    <submittedName>
        <fullName evidence="1">RidA family protein</fullName>
    </submittedName>
</protein>
<dbReference type="Proteomes" id="UP000283644">
    <property type="component" value="Unassembled WGS sequence"/>
</dbReference>
<keyword evidence="2" id="KW-1185">Reference proteome</keyword>
<dbReference type="OrthoDB" id="3212792at2"/>
<dbReference type="EMBL" id="QXGH01000020">
    <property type="protein sequence ID" value="RHW25937.1"/>
    <property type="molecule type" value="Genomic_DNA"/>
</dbReference>